<gene>
    <name evidence="3" type="ORF">BLW93_07330</name>
</gene>
<dbReference type="SUPFAM" id="SSF48695">
    <property type="entry name" value="Multiheme cytochromes"/>
    <property type="match status" value="1"/>
</dbReference>
<accession>A0A1R1MJW1</accession>
<reference evidence="3 4" key="1">
    <citation type="submission" date="2016-10" db="EMBL/GenBank/DDBJ databases">
        <title>Genome sequence of a sulfur-reducing bacterium Desulfurobacterium indicum K6013.</title>
        <authorList>
            <person name="Cao J."/>
            <person name="Shao Z."/>
            <person name="Alain K."/>
            <person name="Jebbar M."/>
        </authorList>
    </citation>
    <scope>NUCLEOTIDE SEQUENCE [LARGE SCALE GENOMIC DNA]</scope>
    <source>
        <strain evidence="3 4">K6013</strain>
    </source>
</reference>
<dbReference type="AlphaFoldDB" id="A0A1R1MJW1"/>
<protein>
    <submittedName>
        <fullName evidence="3">Uncharacterized protein</fullName>
    </submittedName>
</protein>
<dbReference type="STRING" id="1914305.BLW93_07330"/>
<feature type="chain" id="PRO_5013045547" evidence="2">
    <location>
        <begin position="24"/>
        <end position="516"/>
    </location>
</feature>
<dbReference type="RefSeq" id="WP_076713444.1">
    <property type="nucleotide sequence ID" value="NZ_MOEN01000031.1"/>
</dbReference>
<name>A0A1R1MJW1_9BACT</name>
<dbReference type="Pfam" id="PF13447">
    <property type="entry name" value="Multi-haem_cyto"/>
    <property type="match status" value="1"/>
</dbReference>
<dbReference type="InterPro" id="IPR036280">
    <property type="entry name" value="Multihaem_cyt_sf"/>
</dbReference>
<feature type="signal peptide" evidence="2">
    <location>
        <begin position="1"/>
        <end position="23"/>
    </location>
</feature>
<proteinExistence type="predicted"/>
<evidence type="ECO:0000256" key="2">
    <source>
        <dbReference type="SAM" id="SignalP"/>
    </source>
</evidence>
<comment type="caution">
    <text evidence="3">The sequence shown here is derived from an EMBL/GenBank/DDBJ whole genome shotgun (WGS) entry which is preliminary data.</text>
</comment>
<dbReference type="Gene3D" id="1.20.850.10">
    <property type="entry name" value="Hydroxylamine Oxidoreductase, Chain A, domain 2"/>
    <property type="match status" value="1"/>
</dbReference>
<dbReference type="OrthoDB" id="9814800at2"/>
<evidence type="ECO:0000256" key="1">
    <source>
        <dbReference type="ARBA" id="ARBA00022729"/>
    </source>
</evidence>
<evidence type="ECO:0000313" key="3">
    <source>
        <dbReference type="EMBL" id="OMH40046.1"/>
    </source>
</evidence>
<dbReference type="InterPro" id="IPR051829">
    <property type="entry name" value="Multiheme_Cytochr_ET"/>
</dbReference>
<dbReference type="Gene3D" id="1.10.780.10">
    <property type="entry name" value="Hydroxylamine Oxidoreductase, Chain A, domain 1"/>
    <property type="match status" value="1"/>
</dbReference>
<evidence type="ECO:0000313" key="4">
    <source>
        <dbReference type="Proteomes" id="UP000187408"/>
    </source>
</evidence>
<dbReference type="Proteomes" id="UP000187408">
    <property type="component" value="Unassembled WGS sequence"/>
</dbReference>
<dbReference type="PANTHER" id="PTHR35038">
    <property type="entry name" value="DISSIMILATORY SULFITE REDUCTASE SIRA"/>
    <property type="match status" value="1"/>
</dbReference>
<keyword evidence="1 2" id="KW-0732">Signal</keyword>
<dbReference type="EMBL" id="MOEN01000031">
    <property type="protein sequence ID" value="OMH40046.1"/>
    <property type="molecule type" value="Genomic_DNA"/>
</dbReference>
<sequence>MRSLIKAAMLFGIGLCLSSSVFAIPSHAAIEKADVDGMFYTSTKEGFSKESRACIECHIKKTQFVVNDWKRSAHYKFKVGCYECHKSDKSNPAAYEHHGFIISTLVTPKSCAKCHPKIVKEYTASIHAHSGLIAQKAEAKAGGNFAVIVLKALGWKATRKIPHQNTYGESTWKDIVNDPVWIYAGVPKELQSPAPEAGAVVKIFANWGCYSCHGTKITIVKKTKDRVVFDFRTWPMQGAGTINPDGSIGNCAACHPFHSFRLKIVRAGIGACGRCHESEDHPNYEMFGKSMHGAMFLSQFNEWNLDKPILKAGVDYFAPTCDSCHMGAVFKGDKMIYAPTHNPASICKWKLGMWRLVFVRKHGKPHPALPSVKYPTDGLENRKRAFAVCTQCHTKQWAANCFVGGDLSIGFLDSLRRIAFDVEKKLEQEGLATPIDRKIVRNIGAMAVRPTEIAMFHYAPGYIWWDGVFKASTELVEWLEDSVTPRLGADYVSKYVPWIKSYEEKLKAYKESHHID</sequence>
<organism evidence="3 4">
    <name type="scientific">Desulfurobacterium indicum</name>
    <dbReference type="NCBI Taxonomy" id="1914305"/>
    <lineage>
        <taxon>Bacteria</taxon>
        <taxon>Pseudomonadati</taxon>
        <taxon>Aquificota</taxon>
        <taxon>Aquificia</taxon>
        <taxon>Desulfurobacteriales</taxon>
        <taxon>Desulfurobacteriaceae</taxon>
        <taxon>Desulfurobacterium</taxon>
    </lineage>
</organism>
<keyword evidence="4" id="KW-1185">Reference proteome</keyword>